<evidence type="ECO:0000313" key="9">
    <source>
        <dbReference type="Proteomes" id="UP000176409"/>
    </source>
</evidence>
<dbReference type="GO" id="GO:0000287">
    <property type="term" value="F:magnesium ion binding"/>
    <property type="evidence" value="ECO:0007669"/>
    <property type="project" value="UniProtKB-UniRule"/>
</dbReference>
<feature type="binding site" evidence="7">
    <location>
        <position position="100"/>
    </location>
    <ligand>
        <name>Mg(2+)</name>
        <dbReference type="ChEBI" id="CHEBI:18420"/>
        <label>1</label>
    </ligand>
</feature>
<dbReference type="GO" id="GO:0006796">
    <property type="term" value="P:phosphate-containing compound metabolic process"/>
    <property type="evidence" value="ECO:0007669"/>
    <property type="project" value="InterPro"/>
</dbReference>
<dbReference type="FunFam" id="3.90.80.10:FF:000003">
    <property type="entry name" value="Inorganic pyrophosphatase"/>
    <property type="match status" value="1"/>
</dbReference>
<dbReference type="GO" id="GO:0004427">
    <property type="term" value="F:inorganic diphosphate phosphatase activity"/>
    <property type="evidence" value="ECO:0007669"/>
    <property type="project" value="UniProtKB-UniRule"/>
</dbReference>
<dbReference type="SUPFAM" id="SSF50324">
    <property type="entry name" value="Inorganic pyrophosphatase"/>
    <property type="match status" value="1"/>
</dbReference>
<comment type="catalytic activity">
    <reaction evidence="6 7">
        <text>diphosphate + H2O = 2 phosphate + H(+)</text>
        <dbReference type="Rhea" id="RHEA:24576"/>
        <dbReference type="ChEBI" id="CHEBI:15377"/>
        <dbReference type="ChEBI" id="CHEBI:15378"/>
        <dbReference type="ChEBI" id="CHEBI:33019"/>
        <dbReference type="ChEBI" id="CHEBI:43474"/>
        <dbReference type="EC" id="3.6.1.1"/>
    </reaction>
</comment>
<gene>
    <name evidence="7" type="primary">ppa</name>
    <name evidence="8" type="ORF">A2973_05860</name>
</gene>
<evidence type="ECO:0000313" key="8">
    <source>
        <dbReference type="EMBL" id="OGG29220.1"/>
    </source>
</evidence>
<dbReference type="InterPro" id="IPR036649">
    <property type="entry name" value="Pyrophosphatase_sf"/>
</dbReference>
<comment type="caution">
    <text evidence="8">The sequence shown here is derived from an EMBL/GenBank/DDBJ whole genome shotgun (WGS) entry which is preliminary data.</text>
</comment>
<dbReference type="EMBL" id="MFJZ01000055">
    <property type="protein sequence ID" value="OGG29220.1"/>
    <property type="molecule type" value="Genomic_DNA"/>
</dbReference>
<dbReference type="STRING" id="1798396.A2973_05860"/>
<keyword evidence="2 7" id="KW-0963">Cytoplasm</keyword>
<dbReference type="Pfam" id="PF00719">
    <property type="entry name" value="Pyrophosphatase"/>
    <property type="match status" value="1"/>
</dbReference>
<comment type="similarity">
    <text evidence="7">Belongs to the PPase family.</text>
</comment>
<reference evidence="8 9" key="1">
    <citation type="journal article" date="2016" name="Nat. Commun.">
        <title>Thousands of microbial genomes shed light on interconnected biogeochemical processes in an aquifer system.</title>
        <authorList>
            <person name="Anantharaman K."/>
            <person name="Brown C.T."/>
            <person name="Hug L.A."/>
            <person name="Sharon I."/>
            <person name="Castelle C.J."/>
            <person name="Probst A.J."/>
            <person name="Thomas B.C."/>
            <person name="Singh A."/>
            <person name="Wilkins M.J."/>
            <person name="Karaoz U."/>
            <person name="Brodie E.L."/>
            <person name="Williams K.H."/>
            <person name="Hubbard S.S."/>
            <person name="Banfield J.F."/>
        </authorList>
    </citation>
    <scope>NUCLEOTIDE SEQUENCE [LARGE SCALE GENOMIC DNA]</scope>
</reference>
<dbReference type="HAMAP" id="MF_00209">
    <property type="entry name" value="Inorganic_PPase"/>
    <property type="match status" value="1"/>
</dbReference>
<proteinExistence type="inferred from homology"/>
<dbReference type="PROSITE" id="PS00387">
    <property type="entry name" value="PPASE"/>
    <property type="match status" value="1"/>
</dbReference>
<evidence type="ECO:0000256" key="2">
    <source>
        <dbReference type="ARBA" id="ARBA00022490"/>
    </source>
</evidence>
<feature type="binding site" evidence="7">
    <location>
        <position position="53"/>
    </location>
    <ligand>
        <name>substrate</name>
    </ligand>
</feature>
<feature type="binding site" evidence="7">
    <location>
        <position position="68"/>
    </location>
    <ligand>
        <name>Mg(2+)</name>
        <dbReference type="ChEBI" id="CHEBI:18420"/>
        <label>2</label>
    </ligand>
</feature>
<evidence type="ECO:0000256" key="7">
    <source>
        <dbReference type="HAMAP-Rule" id="MF_00209"/>
    </source>
</evidence>
<dbReference type="NCBIfam" id="NF002317">
    <property type="entry name" value="PRK01250.1"/>
    <property type="match status" value="1"/>
</dbReference>
<keyword evidence="4 7" id="KW-0378">Hydrolase</keyword>
<evidence type="ECO:0000256" key="3">
    <source>
        <dbReference type="ARBA" id="ARBA00022723"/>
    </source>
</evidence>
<feature type="binding site" evidence="7">
    <location>
        <position position="139"/>
    </location>
    <ligand>
        <name>substrate</name>
    </ligand>
</feature>
<comment type="cofactor">
    <cofactor evidence="1 7">
        <name>Mg(2+)</name>
        <dbReference type="ChEBI" id="CHEBI:18420"/>
    </cofactor>
</comment>
<dbReference type="Proteomes" id="UP000176409">
    <property type="component" value="Unassembled WGS sequence"/>
</dbReference>
<protein>
    <recommendedName>
        <fullName evidence="7">Inorganic pyrophosphatase</fullName>
        <ecNumber evidence="7">3.6.1.1</ecNumber>
    </recommendedName>
    <alternativeName>
        <fullName evidence="7">Pyrophosphate phospho-hydrolase</fullName>
        <shortName evidence="7">PPase</shortName>
    </alternativeName>
</protein>
<feature type="binding site" evidence="7">
    <location>
        <position position="68"/>
    </location>
    <ligand>
        <name>Mg(2+)</name>
        <dbReference type="ChEBI" id="CHEBI:18420"/>
        <label>1</label>
    </ligand>
</feature>
<dbReference type="Gene3D" id="3.90.80.10">
    <property type="entry name" value="Inorganic pyrophosphatase"/>
    <property type="match status" value="1"/>
</dbReference>
<keyword evidence="5 7" id="KW-0460">Magnesium</keyword>
<dbReference type="PANTHER" id="PTHR10286">
    <property type="entry name" value="INORGANIC PYROPHOSPHATASE"/>
    <property type="match status" value="1"/>
</dbReference>
<dbReference type="InterPro" id="IPR008162">
    <property type="entry name" value="Pyrophosphatase"/>
</dbReference>
<feature type="binding site" evidence="7">
    <location>
        <position position="41"/>
    </location>
    <ligand>
        <name>substrate</name>
    </ligand>
</feature>
<feature type="binding site" evidence="7">
    <location>
        <position position="27"/>
    </location>
    <ligand>
        <name>substrate</name>
    </ligand>
</feature>
<evidence type="ECO:0000256" key="4">
    <source>
        <dbReference type="ARBA" id="ARBA00022801"/>
    </source>
</evidence>
<dbReference type="AlphaFoldDB" id="A0A1F6AX27"/>
<evidence type="ECO:0000256" key="5">
    <source>
        <dbReference type="ARBA" id="ARBA00022842"/>
    </source>
</evidence>
<comment type="subcellular location">
    <subcellularLocation>
        <location evidence="7">Cytoplasm</location>
    </subcellularLocation>
</comment>
<name>A0A1F6AX27_9BACT</name>
<dbReference type="EC" id="3.6.1.1" evidence="7"/>
<accession>A0A1F6AX27</accession>
<comment type="subunit">
    <text evidence="7">Homohexamer.</text>
</comment>
<evidence type="ECO:0000256" key="1">
    <source>
        <dbReference type="ARBA" id="ARBA00001946"/>
    </source>
</evidence>
<comment type="function">
    <text evidence="7">Catalyzes the hydrolysis of inorganic pyrophosphate (PPi) forming two phosphate ions.</text>
</comment>
<organism evidence="8 9">
    <name type="scientific">Candidatus Gottesmanbacteria bacterium RIFCSPLOWO2_01_FULL_49_10</name>
    <dbReference type="NCBI Taxonomy" id="1798396"/>
    <lineage>
        <taxon>Bacteria</taxon>
        <taxon>Candidatus Gottesmaniibacteriota</taxon>
    </lineage>
</organism>
<evidence type="ECO:0000256" key="6">
    <source>
        <dbReference type="ARBA" id="ARBA00047820"/>
    </source>
</evidence>
<sequence>MTKLTAGKNPPQQINVFVEIPQGGDIKYELDRDSGVVFVDRFLYTAFTYPFNYGFVPGTKADDGDPVDALVLSDKSVAPGTVIPAVTIGMLEMEDEEGIDTKILAVPTLKVDPYYGAWKDIADVPQAIKDKIKHFFEHYKELEPGKWVKIKDWKNKAAAMEDIKKALPA</sequence>
<keyword evidence="3 7" id="KW-0479">Metal-binding</keyword>
<feature type="binding site" evidence="7">
    <location>
        <position position="63"/>
    </location>
    <ligand>
        <name>Mg(2+)</name>
        <dbReference type="ChEBI" id="CHEBI:18420"/>
        <label>1</label>
    </ligand>
</feature>
<dbReference type="CDD" id="cd00412">
    <property type="entry name" value="pyrophosphatase"/>
    <property type="match status" value="1"/>
</dbReference>
<dbReference type="GO" id="GO:0005737">
    <property type="term" value="C:cytoplasm"/>
    <property type="evidence" value="ECO:0007669"/>
    <property type="project" value="UniProtKB-SubCell"/>
</dbReference>